<organism evidence="1 2">
    <name type="scientific">Lecanicillium saksenae</name>
    <dbReference type="NCBI Taxonomy" id="468837"/>
    <lineage>
        <taxon>Eukaryota</taxon>
        <taxon>Fungi</taxon>
        <taxon>Dikarya</taxon>
        <taxon>Ascomycota</taxon>
        <taxon>Pezizomycotina</taxon>
        <taxon>Sordariomycetes</taxon>
        <taxon>Hypocreomycetidae</taxon>
        <taxon>Hypocreales</taxon>
        <taxon>Cordycipitaceae</taxon>
        <taxon>Lecanicillium</taxon>
    </lineage>
</organism>
<reference evidence="1" key="1">
    <citation type="submission" date="2022-07" db="EMBL/GenBank/DDBJ databases">
        <title>Genome Sequence of Lecanicillium saksenae.</title>
        <authorList>
            <person name="Buettner E."/>
        </authorList>
    </citation>
    <scope>NUCLEOTIDE SEQUENCE</scope>
    <source>
        <strain evidence="1">VT-O1</strain>
    </source>
</reference>
<evidence type="ECO:0000313" key="2">
    <source>
        <dbReference type="Proteomes" id="UP001148737"/>
    </source>
</evidence>
<protein>
    <submittedName>
        <fullName evidence="1">Uncharacterized protein</fullName>
    </submittedName>
</protein>
<sequence>MHFSKFLLLQLQAALASAETARTPCPTGIPIRVPALIDPALNTTNTSSPTHTTSTYIAPPLGFLTGIWYLTNSTLDSYKERGDLQWDCAPTFPNCLANNTADCFPGSLPGAWTDLNTWTLASPKDEPFRFDAIAPGNRSVASVLVYTVPRRVNFPDLGPDWDGVYDAVANPKGPLGSYQQSYTINSWGHDSKGVPFLTLFEQRGITHKNESRYPAALSVFSRVRTGVAAPTLSKVLRAMVDFGNPELTKMVNNMGPSKWNYNLPEGPVICGEKCMNNIK</sequence>
<evidence type="ECO:0000313" key="1">
    <source>
        <dbReference type="EMBL" id="KAJ3493750.1"/>
    </source>
</evidence>
<proteinExistence type="predicted"/>
<keyword evidence="2" id="KW-1185">Reference proteome</keyword>
<comment type="caution">
    <text evidence="1">The sequence shown here is derived from an EMBL/GenBank/DDBJ whole genome shotgun (WGS) entry which is preliminary data.</text>
</comment>
<gene>
    <name evidence="1" type="ORF">NLG97_g4532</name>
</gene>
<dbReference type="EMBL" id="JANAKD010000454">
    <property type="protein sequence ID" value="KAJ3493750.1"/>
    <property type="molecule type" value="Genomic_DNA"/>
</dbReference>
<accession>A0ACC1QW90</accession>
<dbReference type="Proteomes" id="UP001148737">
    <property type="component" value="Unassembled WGS sequence"/>
</dbReference>
<name>A0ACC1QW90_9HYPO</name>